<evidence type="ECO:0000313" key="3">
    <source>
        <dbReference type="Proteomes" id="UP000588647"/>
    </source>
</evidence>
<feature type="transmembrane region" description="Helical" evidence="1">
    <location>
        <begin position="98"/>
        <end position="117"/>
    </location>
</feature>
<feature type="transmembrane region" description="Helical" evidence="1">
    <location>
        <begin position="129"/>
        <end position="155"/>
    </location>
</feature>
<comment type="caution">
    <text evidence="2">The sequence shown here is derived from an EMBL/GenBank/DDBJ whole genome shotgun (WGS) entry which is preliminary data.</text>
</comment>
<proteinExistence type="predicted"/>
<sequence>MLTGLLSYLEGTQIVAALRTSPPTYAVVSALHIVGLGTLIGSIMTLDLRVLGIWKQRAWREAVPVVSPIAAAGLTVAIATGVLLFAIRPFHYLNNTPFLAKLTLVVVGLLNAAVFHYRLRRAAGTGPDGFSRGGAAISFATWTAAIFAGRFIAFIE</sequence>
<gene>
    <name evidence="2" type="ORF">GGR03_004643</name>
</gene>
<keyword evidence="1" id="KW-1133">Transmembrane helix</keyword>
<dbReference type="AlphaFoldDB" id="A0A7W6HHY0"/>
<feature type="transmembrane region" description="Helical" evidence="1">
    <location>
        <begin position="62"/>
        <end position="86"/>
    </location>
</feature>
<evidence type="ECO:0000313" key="2">
    <source>
        <dbReference type="EMBL" id="MBB4005541.1"/>
    </source>
</evidence>
<keyword evidence="1" id="KW-0812">Transmembrane</keyword>
<protein>
    <submittedName>
        <fullName evidence="2">Uncharacterized protein</fullName>
    </submittedName>
</protein>
<organism evidence="2 3">
    <name type="scientific">Aurantimonas endophytica</name>
    <dbReference type="NCBI Taxonomy" id="1522175"/>
    <lineage>
        <taxon>Bacteria</taxon>
        <taxon>Pseudomonadati</taxon>
        <taxon>Pseudomonadota</taxon>
        <taxon>Alphaproteobacteria</taxon>
        <taxon>Hyphomicrobiales</taxon>
        <taxon>Aurantimonadaceae</taxon>
        <taxon>Aurantimonas</taxon>
    </lineage>
</organism>
<keyword evidence="1" id="KW-0472">Membrane</keyword>
<feature type="transmembrane region" description="Helical" evidence="1">
    <location>
        <begin position="27"/>
        <end position="50"/>
    </location>
</feature>
<dbReference type="Proteomes" id="UP000588647">
    <property type="component" value="Unassembled WGS sequence"/>
</dbReference>
<accession>A0A7W6HHY0</accession>
<reference evidence="2 3" key="1">
    <citation type="submission" date="2020-08" db="EMBL/GenBank/DDBJ databases">
        <title>Genomic Encyclopedia of Type Strains, Phase IV (KMG-IV): sequencing the most valuable type-strain genomes for metagenomic binning, comparative biology and taxonomic classification.</title>
        <authorList>
            <person name="Goeker M."/>
        </authorList>
    </citation>
    <scope>NUCLEOTIDE SEQUENCE [LARGE SCALE GENOMIC DNA]</scope>
    <source>
        <strain evidence="2 3">DSM 103570</strain>
    </source>
</reference>
<name>A0A7W6HHY0_9HYPH</name>
<dbReference type="EMBL" id="JACIEM010000007">
    <property type="protein sequence ID" value="MBB4005541.1"/>
    <property type="molecule type" value="Genomic_DNA"/>
</dbReference>
<evidence type="ECO:0000256" key="1">
    <source>
        <dbReference type="SAM" id="Phobius"/>
    </source>
</evidence>
<dbReference type="RefSeq" id="WP_183211157.1">
    <property type="nucleotide sequence ID" value="NZ_JAAAMM010000007.1"/>
</dbReference>
<keyword evidence="3" id="KW-1185">Reference proteome</keyword>